<dbReference type="AlphaFoldDB" id="A0A8H3M379"/>
<accession>A0A8H3M379</accession>
<gene>
    <name evidence="1" type="ORF">RCL2_002378500</name>
</gene>
<organism evidence="1 2">
    <name type="scientific">Rhizophagus clarus</name>
    <dbReference type="NCBI Taxonomy" id="94130"/>
    <lineage>
        <taxon>Eukaryota</taxon>
        <taxon>Fungi</taxon>
        <taxon>Fungi incertae sedis</taxon>
        <taxon>Mucoromycota</taxon>
        <taxon>Glomeromycotina</taxon>
        <taxon>Glomeromycetes</taxon>
        <taxon>Glomerales</taxon>
        <taxon>Glomeraceae</taxon>
        <taxon>Rhizophagus</taxon>
    </lineage>
</organism>
<dbReference type="EMBL" id="BLAL01000257">
    <property type="protein sequence ID" value="GES97195.1"/>
    <property type="molecule type" value="Genomic_DNA"/>
</dbReference>
<evidence type="ECO:0000313" key="2">
    <source>
        <dbReference type="Proteomes" id="UP000615446"/>
    </source>
</evidence>
<dbReference type="Proteomes" id="UP000615446">
    <property type="component" value="Unassembled WGS sequence"/>
</dbReference>
<sequence>MLGAFLENYESDQNYISTFPTATHISNDDNAPLFRYGDIVVTRTNFPNEIHNEDTYYIRLMAGFYHNNNETNFLPISIKHSDLEVLLFSNLFPDGVIPRACKVIHTYIATSWMKHKKNKIMLGLLVHKRLVTNKIPL</sequence>
<comment type="caution">
    <text evidence="1">The sequence shown here is derived from an EMBL/GenBank/DDBJ whole genome shotgun (WGS) entry which is preliminary data.</text>
</comment>
<proteinExistence type="predicted"/>
<dbReference type="OrthoDB" id="2440770at2759"/>
<protein>
    <submittedName>
        <fullName evidence="1">Uncharacterized protein</fullName>
    </submittedName>
</protein>
<name>A0A8H3M379_9GLOM</name>
<reference evidence="1" key="1">
    <citation type="submission" date="2019-10" db="EMBL/GenBank/DDBJ databases">
        <title>Conservation and host-specific expression of non-tandemly repeated heterogenous ribosome RNA gene in arbuscular mycorrhizal fungi.</title>
        <authorList>
            <person name="Maeda T."/>
            <person name="Kobayashi Y."/>
            <person name="Nakagawa T."/>
            <person name="Ezawa T."/>
            <person name="Yamaguchi K."/>
            <person name="Bino T."/>
            <person name="Nishimoto Y."/>
            <person name="Shigenobu S."/>
            <person name="Kawaguchi M."/>
        </authorList>
    </citation>
    <scope>NUCLEOTIDE SEQUENCE</scope>
    <source>
        <strain evidence="1">HR1</strain>
    </source>
</reference>
<evidence type="ECO:0000313" key="1">
    <source>
        <dbReference type="EMBL" id="GES97195.1"/>
    </source>
</evidence>